<feature type="signal peptide" evidence="3">
    <location>
        <begin position="1"/>
        <end position="26"/>
    </location>
</feature>
<keyword evidence="1 3" id="KW-0732">Signal</keyword>
<reference evidence="5 6" key="1">
    <citation type="journal article" date="2016" name="Int. J. Syst. Evol. Microbiol.">
        <title>Panacibacter ginsenosidivorans gen. nov., sp. nov., with ginsenoside converting activity isolated from soil of a ginseng field.</title>
        <authorList>
            <person name="Siddiqi M.Z."/>
            <person name="Muhammad Shafi S."/>
            <person name="Choi K.D."/>
            <person name="Im W.T."/>
        </authorList>
    </citation>
    <scope>NUCLEOTIDE SEQUENCE [LARGE SCALE GENOMIC DNA]</scope>
    <source>
        <strain evidence="5 6">Gsoil1550</strain>
    </source>
</reference>
<protein>
    <submittedName>
        <fullName evidence="5">LamG domain-containing protein</fullName>
    </submittedName>
</protein>
<proteinExistence type="predicted"/>
<feature type="chain" id="PRO_5022936634" evidence="3">
    <location>
        <begin position="27"/>
        <end position="278"/>
    </location>
</feature>
<evidence type="ECO:0000256" key="3">
    <source>
        <dbReference type="SAM" id="SignalP"/>
    </source>
</evidence>
<dbReference type="Gene3D" id="2.60.120.200">
    <property type="match status" value="1"/>
</dbReference>
<evidence type="ECO:0000313" key="6">
    <source>
        <dbReference type="Proteomes" id="UP000321533"/>
    </source>
</evidence>
<dbReference type="GO" id="GO:0004553">
    <property type="term" value="F:hydrolase activity, hydrolyzing O-glycosyl compounds"/>
    <property type="evidence" value="ECO:0007669"/>
    <property type="project" value="UniProtKB-ARBA"/>
</dbReference>
<dbReference type="Proteomes" id="UP000321533">
    <property type="component" value="Chromosome"/>
</dbReference>
<dbReference type="Pfam" id="PF13385">
    <property type="entry name" value="Laminin_G_3"/>
    <property type="match status" value="1"/>
</dbReference>
<sequence length="278" mass="29410">MKTVNIKPVLLLILCAAFGLSSCYKKFDTSSYAPALSIGGYTGADEIAPSNLVAYFPFDGDYADKVSGTAGVNTGTSFSGGIKNQSLKGGLNSYVLFTPGASITTMQSFTITYWVNSPAPSTGIIGLVNLANTTGFWGNIDMFFENGSTNSNGILKAHITNGPVDSWVVKDGLVNLFDSWNHIALSYDAGTTTFKLYVNGSPVTTNVVDGFGPLQFTNTGNIVIGCVQFQTDPSQTSATTAQDWASYLTGTMDEVRIYNKALGDADISALVKLEGRGK</sequence>
<dbReference type="InterPro" id="IPR006558">
    <property type="entry name" value="LamG-like"/>
</dbReference>
<evidence type="ECO:0000256" key="1">
    <source>
        <dbReference type="ARBA" id="ARBA00022729"/>
    </source>
</evidence>
<dbReference type="OrthoDB" id="9814380at2"/>
<dbReference type="SUPFAM" id="SSF49899">
    <property type="entry name" value="Concanavalin A-like lectins/glucanases"/>
    <property type="match status" value="1"/>
</dbReference>
<dbReference type="PROSITE" id="PS51257">
    <property type="entry name" value="PROKAR_LIPOPROTEIN"/>
    <property type="match status" value="1"/>
</dbReference>
<dbReference type="SMART" id="SM00560">
    <property type="entry name" value="LamGL"/>
    <property type="match status" value="1"/>
</dbReference>
<dbReference type="EMBL" id="CP042435">
    <property type="protein sequence ID" value="QEC67907.1"/>
    <property type="molecule type" value="Genomic_DNA"/>
</dbReference>
<name>A0A5B8V8T6_9BACT</name>
<gene>
    <name evidence="5" type="ORF">FRZ67_11570</name>
</gene>
<organism evidence="5 6">
    <name type="scientific">Panacibacter ginsenosidivorans</name>
    <dbReference type="NCBI Taxonomy" id="1813871"/>
    <lineage>
        <taxon>Bacteria</taxon>
        <taxon>Pseudomonadati</taxon>
        <taxon>Bacteroidota</taxon>
        <taxon>Chitinophagia</taxon>
        <taxon>Chitinophagales</taxon>
        <taxon>Chitinophagaceae</taxon>
        <taxon>Panacibacter</taxon>
    </lineage>
</organism>
<dbReference type="GO" id="GO:0005975">
    <property type="term" value="P:carbohydrate metabolic process"/>
    <property type="evidence" value="ECO:0007669"/>
    <property type="project" value="UniProtKB-ARBA"/>
</dbReference>
<dbReference type="RefSeq" id="WP_147189714.1">
    <property type="nucleotide sequence ID" value="NZ_CP042435.1"/>
</dbReference>
<feature type="domain" description="LamG-like jellyroll fold" evidence="4">
    <location>
        <begin position="107"/>
        <end position="265"/>
    </location>
</feature>
<keyword evidence="2" id="KW-1015">Disulfide bond</keyword>
<evidence type="ECO:0000313" key="5">
    <source>
        <dbReference type="EMBL" id="QEC67907.1"/>
    </source>
</evidence>
<keyword evidence="6" id="KW-1185">Reference proteome</keyword>
<accession>A0A5B8V8T6</accession>
<dbReference type="KEGG" id="pgin:FRZ67_11570"/>
<evidence type="ECO:0000259" key="4">
    <source>
        <dbReference type="SMART" id="SM00560"/>
    </source>
</evidence>
<dbReference type="InterPro" id="IPR013320">
    <property type="entry name" value="ConA-like_dom_sf"/>
</dbReference>
<dbReference type="AlphaFoldDB" id="A0A5B8V8T6"/>
<evidence type="ECO:0000256" key="2">
    <source>
        <dbReference type="ARBA" id="ARBA00023157"/>
    </source>
</evidence>